<dbReference type="OrthoDB" id="9804442at2"/>
<dbReference type="PANTHER" id="PTHR43046">
    <property type="entry name" value="GDP-MANNOSE MANNOSYL HYDROLASE"/>
    <property type="match status" value="1"/>
</dbReference>
<comment type="cofactor">
    <cofactor evidence="1">
        <name>Mg(2+)</name>
        <dbReference type="ChEBI" id="CHEBI:18420"/>
    </cofactor>
</comment>
<dbReference type="PANTHER" id="PTHR43046:SF14">
    <property type="entry name" value="MUTT_NUDIX FAMILY PROTEIN"/>
    <property type="match status" value="1"/>
</dbReference>
<dbReference type="Gene3D" id="3.90.79.10">
    <property type="entry name" value="Nucleoside Triphosphate Pyrophosphohydrolase"/>
    <property type="match status" value="1"/>
</dbReference>
<dbReference type="Pfam" id="PF00293">
    <property type="entry name" value="NUDIX"/>
    <property type="match status" value="1"/>
</dbReference>
<comment type="caution">
    <text evidence="4">The sequence shown here is derived from an EMBL/GenBank/DDBJ whole genome shotgun (WGS) entry which is preliminary data.</text>
</comment>
<dbReference type="EMBL" id="QXIR01000019">
    <property type="protein sequence ID" value="RIW31968.1"/>
    <property type="molecule type" value="Genomic_DNA"/>
</dbReference>
<gene>
    <name evidence="4" type="ORF">D3H55_13870</name>
</gene>
<dbReference type="Proteomes" id="UP000265801">
    <property type="component" value="Unassembled WGS sequence"/>
</dbReference>
<accession>A0A3A1QYL9</accession>
<protein>
    <submittedName>
        <fullName evidence="4">NUDIX domain-containing protein</fullName>
    </submittedName>
</protein>
<dbReference type="GO" id="GO:0016787">
    <property type="term" value="F:hydrolase activity"/>
    <property type="evidence" value="ECO:0007669"/>
    <property type="project" value="UniProtKB-KW"/>
</dbReference>
<dbReference type="RefSeq" id="WP_119547632.1">
    <property type="nucleotide sequence ID" value="NZ_QXIR01000019.1"/>
</dbReference>
<dbReference type="InterPro" id="IPR000086">
    <property type="entry name" value="NUDIX_hydrolase_dom"/>
</dbReference>
<proteinExistence type="predicted"/>
<keyword evidence="2" id="KW-0378">Hydrolase</keyword>
<evidence type="ECO:0000256" key="2">
    <source>
        <dbReference type="ARBA" id="ARBA00022801"/>
    </source>
</evidence>
<keyword evidence="5" id="KW-1185">Reference proteome</keyword>
<evidence type="ECO:0000256" key="1">
    <source>
        <dbReference type="ARBA" id="ARBA00001946"/>
    </source>
</evidence>
<dbReference type="PROSITE" id="PS51462">
    <property type="entry name" value="NUDIX"/>
    <property type="match status" value="1"/>
</dbReference>
<evidence type="ECO:0000259" key="3">
    <source>
        <dbReference type="PROSITE" id="PS51462"/>
    </source>
</evidence>
<evidence type="ECO:0000313" key="4">
    <source>
        <dbReference type="EMBL" id="RIW31968.1"/>
    </source>
</evidence>
<sequence length="158" mass="18380">MDVVYKTEKATFNYRVAGIWVKDGHVLLHRAVSDESWSLPGGRVAIGEESALSIQREFIEELDVSVEIERLVWFVENFFQYNGIDIHEVGLYYLVKTEDESMELNKEPFFGKEGERLIYKWTPVHDLEAITLYPEFLRKALQEIPGHPAHLVVKQKEV</sequence>
<feature type="domain" description="Nudix hydrolase" evidence="3">
    <location>
        <begin position="6"/>
        <end position="146"/>
    </location>
</feature>
<organism evidence="4 5">
    <name type="scientific">Bacillus salacetis</name>
    <dbReference type="NCBI Taxonomy" id="2315464"/>
    <lineage>
        <taxon>Bacteria</taxon>
        <taxon>Bacillati</taxon>
        <taxon>Bacillota</taxon>
        <taxon>Bacilli</taxon>
        <taxon>Bacillales</taxon>
        <taxon>Bacillaceae</taxon>
        <taxon>Bacillus</taxon>
    </lineage>
</organism>
<evidence type="ECO:0000313" key="5">
    <source>
        <dbReference type="Proteomes" id="UP000265801"/>
    </source>
</evidence>
<name>A0A3A1QYL9_9BACI</name>
<dbReference type="CDD" id="cd04688">
    <property type="entry name" value="NUDIX_Hydrolase"/>
    <property type="match status" value="1"/>
</dbReference>
<dbReference type="SUPFAM" id="SSF55811">
    <property type="entry name" value="Nudix"/>
    <property type="match status" value="1"/>
</dbReference>
<dbReference type="InterPro" id="IPR015797">
    <property type="entry name" value="NUDIX_hydrolase-like_dom_sf"/>
</dbReference>
<reference evidence="4 5" key="1">
    <citation type="submission" date="2018-09" db="EMBL/GenBank/DDBJ databases">
        <title>Bacillus saliacetes sp. nov., isolated from Thai shrimp paste (Ka-pi).</title>
        <authorList>
            <person name="Daroonpunt R."/>
            <person name="Tanasupawat S."/>
            <person name="Yiamsombut S."/>
        </authorList>
    </citation>
    <scope>NUCLEOTIDE SEQUENCE [LARGE SCALE GENOMIC DNA]</scope>
    <source>
        <strain evidence="4 5">SKP7-4</strain>
    </source>
</reference>
<dbReference type="AlphaFoldDB" id="A0A3A1QYL9"/>